<organism evidence="2 3">
    <name type="scientific">Leucobacter edaphi</name>
    <dbReference type="NCBI Taxonomy" id="2796472"/>
    <lineage>
        <taxon>Bacteria</taxon>
        <taxon>Bacillati</taxon>
        <taxon>Actinomycetota</taxon>
        <taxon>Actinomycetes</taxon>
        <taxon>Micrococcales</taxon>
        <taxon>Microbacteriaceae</taxon>
        <taxon>Leucobacter</taxon>
    </lineage>
</organism>
<proteinExistence type="predicted"/>
<sequence length="86" mass="9034">MSTSRDDAPAPGPRARVMCAVSLSAPDFFHARISEEELPPTRSAEPTALAGSASGGRARSHQLFRVGAFAGLARVAGRAGRDWEGR</sequence>
<dbReference type="AlphaFoldDB" id="A0A934UYP5"/>
<comment type="caution">
    <text evidence="2">The sequence shown here is derived from an EMBL/GenBank/DDBJ whole genome shotgun (WGS) entry which is preliminary data.</text>
</comment>
<name>A0A934UYP5_9MICO</name>
<dbReference type="RefSeq" id="WP_200132740.1">
    <property type="nucleotide sequence ID" value="NZ_JAEHOI010000011.1"/>
</dbReference>
<protein>
    <submittedName>
        <fullName evidence="2">Uncharacterized protein</fullName>
    </submittedName>
</protein>
<evidence type="ECO:0000313" key="3">
    <source>
        <dbReference type="Proteomes" id="UP000618733"/>
    </source>
</evidence>
<feature type="region of interest" description="Disordered" evidence="1">
    <location>
        <begin position="34"/>
        <end position="58"/>
    </location>
</feature>
<accession>A0A934UYP5</accession>
<dbReference type="Proteomes" id="UP000618733">
    <property type="component" value="Unassembled WGS sequence"/>
</dbReference>
<gene>
    <name evidence="2" type="ORF">JD292_10690</name>
</gene>
<keyword evidence="3" id="KW-1185">Reference proteome</keyword>
<evidence type="ECO:0000313" key="2">
    <source>
        <dbReference type="EMBL" id="MBK0422537.1"/>
    </source>
</evidence>
<evidence type="ECO:0000256" key="1">
    <source>
        <dbReference type="SAM" id="MobiDB-lite"/>
    </source>
</evidence>
<reference evidence="2" key="1">
    <citation type="submission" date="2020-12" db="EMBL/GenBank/DDBJ databases">
        <title>Leucobacter sp. CAS2, isolated from Chromium sludge.</title>
        <authorList>
            <person name="Xu Z."/>
        </authorList>
    </citation>
    <scope>NUCLEOTIDE SEQUENCE</scope>
    <source>
        <strain evidence="2">CSA2</strain>
    </source>
</reference>
<dbReference type="EMBL" id="JAEHOI010000011">
    <property type="protein sequence ID" value="MBK0422537.1"/>
    <property type="molecule type" value="Genomic_DNA"/>
</dbReference>